<dbReference type="AlphaFoldDB" id="A0A1X7BVK5"/>
<dbReference type="OrthoDB" id="8477926at2"/>
<reference evidence="4 5" key="1">
    <citation type="submission" date="2017-03" db="EMBL/GenBank/DDBJ databases">
        <authorList>
            <person name="Afonso C.L."/>
            <person name="Miller P.J."/>
            <person name="Scott M.A."/>
            <person name="Spackman E."/>
            <person name="Goraichik I."/>
            <person name="Dimitrov K.M."/>
            <person name="Suarez D.L."/>
            <person name="Swayne D.E."/>
        </authorList>
    </citation>
    <scope>NUCLEOTIDE SEQUENCE [LARGE SCALE GENOMIC DNA]</scope>
    <source>
        <strain evidence="4 5">CECT 7745</strain>
    </source>
</reference>
<gene>
    <name evidence="4" type="ORF">ROA7745_03134</name>
</gene>
<proteinExistence type="predicted"/>
<keyword evidence="5" id="KW-1185">Reference proteome</keyword>
<organism evidence="4 5">
    <name type="scientific">Roseovarius aestuarii</name>
    <dbReference type="NCBI Taxonomy" id="475083"/>
    <lineage>
        <taxon>Bacteria</taxon>
        <taxon>Pseudomonadati</taxon>
        <taxon>Pseudomonadota</taxon>
        <taxon>Alphaproteobacteria</taxon>
        <taxon>Rhodobacterales</taxon>
        <taxon>Roseobacteraceae</taxon>
        <taxon>Roseovarius</taxon>
    </lineage>
</organism>
<protein>
    <submittedName>
        <fullName evidence="4">Bacterial extracellular solute-binding proteins, family 3</fullName>
    </submittedName>
</protein>
<dbReference type="RefSeq" id="WP_085801230.1">
    <property type="nucleotide sequence ID" value="NZ_FWXB01000012.1"/>
</dbReference>
<dbReference type="PANTHER" id="PTHR35936:SF25">
    <property type="entry name" value="ABC TRANSPORTER SUBSTRATE-BINDING PROTEIN"/>
    <property type="match status" value="1"/>
</dbReference>
<evidence type="ECO:0000256" key="1">
    <source>
        <dbReference type="ARBA" id="ARBA00022729"/>
    </source>
</evidence>
<dbReference type="EMBL" id="FWXB01000012">
    <property type="protein sequence ID" value="SMC13289.1"/>
    <property type="molecule type" value="Genomic_DNA"/>
</dbReference>
<dbReference type="InterPro" id="IPR001638">
    <property type="entry name" value="Solute-binding_3/MltF_N"/>
</dbReference>
<feature type="signal peptide" evidence="2">
    <location>
        <begin position="1"/>
        <end position="20"/>
    </location>
</feature>
<dbReference type="Proteomes" id="UP000193224">
    <property type="component" value="Unassembled WGS sequence"/>
</dbReference>
<feature type="chain" id="PRO_5012394706" evidence="2">
    <location>
        <begin position="21"/>
        <end position="241"/>
    </location>
</feature>
<evidence type="ECO:0000313" key="4">
    <source>
        <dbReference type="EMBL" id="SMC13289.1"/>
    </source>
</evidence>
<sequence>MRIITVATLAFLALTAGVGAKPTTIRIATGEYRPFTGQDLPGHGLVNTHVRSVAKAAGFDVEFHYMPWKRALEATRRGIFDVSSYWYYSAEREDDFIYVGPIQMDTIVFMVRDDFPTEDWNALTDLSGLRIGVVPGYTYTQEFWDLGDSGVLDLFEAPSDEANLKKLLAGRIDVFPVNSGVGQHTLENALSPDEQAQLRTLETPLSTTPGYVLVSRSAPGGVSLAAALQRVVDSDEFQLTN</sequence>
<dbReference type="Pfam" id="PF00497">
    <property type="entry name" value="SBP_bac_3"/>
    <property type="match status" value="1"/>
</dbReference>
<accession>A0A1X7BVK5</accession>
<evidence type="ECO:0000259" key="3">
    <source>
        <dbReference type="Pfam" id="PF00497"/>
    </source>
</evidence>
<keyword evidence="1 2" id="KW-0732">Signal</keyword>
<dbReference type="SUPFAM" id="SSF53850">
    <property type="entry name" value="Periplasmic binding protein-like II"/>
    <property type="match status" value="1"/>
</dbReference>
<feature type="domain" description="Solute-binding protein family 3/N-terminal" evidence="3">
    <location>
        <begin position="29"/>
        <end position="116"/>
    </location>
</feature>
<evidence type="ECO:0000313" key="5">
    <source>
        <dbReference type="Proteomes" id="UP000193224"/>
    </source>
</evidence>
<evidence type="ECO:0000256" key="2">
    <source>
        <dbReference type="SAM" id="SignalP"/>
    </source>
</evidence>
<dbReference type="PANTHER" id="PTHR35936">
    <property type="entry name" value="MEMBRANE-BOUND LYTIC MUREIN TRANSGLYCOSYLASE F"/>
    <property type="match status" value="1"/>
</dbReference>
<dbReference type="Gene3D" id="3.40.190.10">
    <property type="entry name" value="Periplasmic binding protein-like II"/>
    <property type="match status" value="2"/>
</dbReference>
<name>A0A1X7BVK5_9RHOB</name>